<dbReference type="AlphaFoldDB" id="A0A8T0GX77"/>
<name>A0A8T0GX77_CERPU</name>
<accession>A0A8T0GX77</accession>
<evidence type="ECO:0000313" key="1">
    <source>
        <dbReference type="EMBL" id="KAG0564371.1"/>
    </source>
</evidence>
<sequence length="104" mass="11717">MEDNTDRAMAAFTWPRLGTPVLRAGAAMALLQAPWLAAIASEKVNTHRYCERRVGCEGKKEVRELDARELMGIEVSNVLDRGNSDGNRDQIVRERELGLLLEYM</sequence>
<dbReference type="EMBL" id="CM026429">
    <property type="protein sequence ID" value="KAG0564371.1"/>
    <property type="molecule type" value="Genomic_DNA"/>
</dbReference>
<evidence type="ECO:0000313" key="2">
    <source>
        <dbReference type="Proteomes" id="UP000822688"/>
    </source>
</evidence>
<gene>
    <name evidence="1" type="ORF">KC19_8G105300</name>
</gene>
<reference evidence="1" key="1">
    <citation type="submission" date="2020-06" db="EMBL/GenBank/DDBJ databases">
        <title>WGS assembly of Ceratodon purpureus strain R40.</title>
        <authorList>
            <person name="Carey S.B."/>
            <person name="Jenkins J."/>
            <person name="Shu S."/>
            <person name="Lovell J.T."/>
            <person name="Sreedasyam A."/>
            <person name="Maumus F."/>
            <person name="Tiley G.P."/>
            <person name="Fernandez-Pozo N."/>
            <person name="Barry K."/>
            <person name="Chen C."/>
            <person name="Wang M."/>
            <person name="Lipzen A."/>
            <person name="Daum C."/>
            <person name="Saski C.A."/>
            <person name="Payton A.C."/>
            <person name="Mcbreen J.C."/>
            <person name="Conrad R.E."/>
            <person name="Kollar L.M."/>
            <person name="Olsson S."/>
            <person name="Huttunen S."/>
            <person name="Landis J.B."/>
            <person name="Wickett N.J."/>
            <person name="Johnson M.G."/>
            <person name="Rensing S.A."/>
            <person name="Grimwood J."/>
            <person name="Schmutz J."/>
            <person name="Mcdaniel S.F."/>
        </authorList>
    </citation>
    <scope>NUCLEOTIDE SEQUENCE</scope>
    <source>
        <strain evidence="1">R40</strain>
    </source>
</reference>
<keyword evidence="2" id="KW-1185">Reference proteome</keyword>
<dbReference type="Proteomes" id="UP000822688">
    <property type="component" value="Chromosome 8"/>
</dbReference>
<organism evidence="1 2">
    <name type="scientific">Ceratodon purpureus</name>
    <name type="common">Fire moss</name>
    <name type="synonym">Dicranum purpureum</name>
    <dbReference type="NCBI Taxonomy" id="3225"/>
    <lineage>
        <taxon>Eukaryota</taxon>
        <taxon>Viridiplantae</taxon>
        <taxon>Streptophyta</taxon>
        <taxon>Embryophyta</taxon>
        <taxon>Bryophyta</taxon>
        <taxon>Bryophytina</taxon>
        <taxon>Bryopsida</taxon>
        <taxon>Dicranidae</taxon>
        <taxon>Pseudoditrichales</taxon>
        <taxon>Ditrichaceae</taxon>
        <taxon>Ceratodon</taxon>
    </lineage>
</organism>
<comment type="caution">
    <text evidence="1">The sequence shown here is derived from an EMBL/GenBank/DDBJ whole genome shotgun (WGS) entry which is preliminary data.</text>
</comment>
<protein>
    <submittedName>
        <fullName evidence="1">Uncharacterized protein</fullName>
    </submittedName>
</protein>
<proteinExistence type="predicted"/>